<dbReference type="SUPFAM" id="SSF51246">
    <property type="entry name" value="Rudiment single hybrid motif"/>
    <property type="match status" value="1"/>
</dbReference>
<dbReference type="EC" id="6.3.4.13" evidence="2"/>
<comment type="pathway">
    <text evidence="1">Purine metabolism; IMP biosynthesis via de novo pathway; N(1)-(5-phospho-D-ribosyl)glycinamide from 5-phospho-alpha-D-ribose 1-diphosphate: step 2/2.</text>
</comment>
<dbReference type="InterPro" id="IPR020561">
    <property type="entry name" value="PRibGlycinamid_synth_ATP-grasp"/>
</dbReference>
<dbReference type="GO" id="GO:0004637">
    <property type="term" value="F:phosphoribosylamine-glycine ligase activity"/>
    <property type="evidence" value="ECO:0007669"/>
    <property type="project" value="UniProtKB-EC"/>
</dbReference>
<dbReference type="InterPro" id="IPR037123">
    <property type="entry name" value="PRibGlycinamide_synth_C_sf"/>
</dbReference>
<evidence type="ECO:0000256" key="9">
    <source>
        <dbReference type="ARBA" id="ARBA00042864"/>
    </source>
</evidence>
<dbReference type="SUPFAM" id="SSF56059">
    <property type="entry name" value="Glutathione synthetase ATP-binding domain-like"/>
    <property type="match status" value="1"/>
</dbReference>
<comment type="similarity">
    <text evidence="7">Belongs to the GARS family.</text>
</comment>
<dbReference type="SMART" id="SM01209">
    <property type="entry name" value="GARS_A"/>
    <property type="match status" value="1"/>
</dbReference>
<evidence type="ECO:0000256" key="1">
    <source>
        <dbReference type="ARBA" id="ARBA00005174"/>
    </source>
</evidence>
<dbReference type="PANTHER" id="PTHR43472">
    <property type="entry name" value="PHOSPHORIBOSYLAMINE--GLYCINE LIGASE"/>
    <property type="match status" value="1"/>
</dbReference>
<comment type="caution">
    <text evidence="12">The sequence shown here is derived from an EMBL/GenBank/DDBJ whole genome shotgun (WGS) entry which is preliminary data.</text>
</comment>
<evidence type="ECO:0000313" key="13">
    <source>
        <dbReference type="Proteomes" id="UP000229317"/>
    </source>
</evidence>
<gene>
    <name evidence="12" type="ORF">COV84_03275</name>
</gene>
<dbReference type="PROSITE" id="PS50975">
    <property type="entry name" value="ATP_GRASP"/>
    <property type="match status" value="1"/>
</dbReference>
<dbReference type="EMBL" id="PCVO01000048">
    <property type="protein sequence ID" value="PIQ75085.1"/>
    <property type="molecule type" value="Genomic_DNA"/>
</dbReference>
<evidence type="ECO:0000259" key="11">
    <source>
        <dbReference type="PROSITE" id="PS50975"/>
    </source>
</evidence>
<proteinExistence type="inferred from homology"/>
<dbReference type="InterPro" id="IPR011054">
    <property type="entry name" value="Rudment_hybrid_motif"/>
</dbReference>
<evidence type="ECO:0000256" key="8">
    <source>
        <dbReference type="ARBA" id="ARBA00042242"/>
    </source>
</evidence>
<evidence type="ECO:0000256" key="7">
    <source>
        <dbReference type="ARBA" id="ARBA00038345"/>
    </source>
</evidence>
<evidence type="ECO:0000256" key="10">
    <source>
        <dbReference type="PROSITE-ProRule" id="PRU00409"/>
    </source>
</evidence>
<dbReference type="Proteomes" id="UP000229317">
    <property type="component" value="Unassembled WGS sequence"/>
</dbReference>
<evidence type="ECO:0000256" key="2">
    <source>
        <dbReference type="ARBA" id="ARBA00013255"/>
    </source>
</evidence>
<accession>A0A2H0KUW1</accession>
<dbReference type="GO" id="GO:0005524">
    <property type="term" value="F:ATP binding"/>
    <property type="evidence" value="ECO:0007669"/>
    <property type="project" value="UniProtKB-UniRule"/>
</dbReference>
<dbReference type="Gene3D" id="3.90.600.10">
    <property type="entry name" value="Phosphoribosylglycinamide synthetase, C-terminal domain"/>
    <property type="match status" value="1"/>
</dbReference>
<sequence>MNNNTEFHQKKFLFVSWMSLSGDLAWKIRKEGHDVKIHVEDKFDADVYDGLLDKVDKWENFIDWADIVVFDDTGFGQIAEKLRKAGKLVVGGSVYTDKTEEDREFGQEEMKKAGMNILPYHNFNNFDSAIDFLKNNPGRYVFKPNKVTGDEKNILFIGEEEDGKDIIEIMEHNKKLWLKKMDGFQLQKFVAGVEVAIGGFFNGKNFIRPLNINFEHKKLFPGDQGPFTGEMGTLMYWNYASIIFDNTLAKMEKVISKNNYIGYFDINCIVNGRGIYPLEITARFGYPTISVQLEGITESIGEFLLNLAHGKDLEIKTKKGFQIGVVLAVPPFPFINQEIFSIYKDSSILFKNSNTMEGIHLGDVKMVDGDFKLAGESGYALVVTGSSITVEEARRIAYNRIKNIRLQDMFYRVDIGTRWYHDSDKLQSWGYV</sequence>
<evidence type="ECO:0000256" key="5">
    <source>
        <dbReference type="ARBA" id="ARBA00022755"/>
    </source>
</evidence>
<name>A0A2H0KUW1_9BACT</name>
<evidence type="ECO:0000256" key="6">
    <source>
        <dbReference type="ARBA" id="ARBA00022840"/>
    </source>
</evidence>
<feature type="domain" description="ATP-grasp" evidence="11">
    <location>
        <begin position="107"/>
        <end position="309"/>
    </location>
</feature>
<evidence type="ECO:0000313" key="12">
    <source>
        <dbReference type="EMBL" id="PIQ75085.1"/>
    </source>
</evidence>
<dbReference type="AlphaFoldDB" id="A0A2H0KUW1"/>
<dbReference type="UniPathway" id="UPA00074">
    <property type="reaction ID" value="UER00125"/>
</dbReference>
<keyword evidence="3 12" id="KW-0436">Ligase</keyword>
<dbReference type="InterPro" id="IPR000115">
    <property type="entry name" value="PRibGlycinamide_synth"/>
</dbReference>
<evidence type="ECO:0000256" key="3">
    <source>
        <dbReference type="ARBA" id="ARBA00022598"/>
    </source>
</evidence>
<dbReference type="InterPro" id="IPR020560">
    <property type="entry name" value="PRibGlycinamide_synth_C-dom"/>
</dbReference>
<dbReference type="GO" id="GO:0006189">
    <property type="term" value="P:'de novo' IMP biosynthetic process"/>
    <property type="evidence" value="ECO:0007669"/>
    <property type="project" value="UniProtKB-UniPathway"/>
</dbReference>
<keyword evidence="4 10" id="KW-0547">Nucleotide-binding</keyword>
<dbReference type="GO" id="GO:0009113">
    <property type="term" value="P:purine nucleobase biosynthetic process"/>
    <property type="evidence" value="ECO:0007669"/>
    <property type="project" value="InterPro"/>
</dbReference>
<keyword evidence="6 10" id="KW-0067">ATP-binding</keyword>
<dbReference type="SMART" id="SM01210">
    <property type="entry name" value="GARS_C"/>
    <property type="match status" value="1"/>
</dbReference>
<reference evidence="12 13" key="1">
    <citation type="submission" date="2017-09" db="EMBL/GenBank/DDBJ databases">
        <title>Depth-based differentiation of microbial function through sediment-hosted aquifers and enrichment of novel symbionts in the deep terrestrial subsurface.</title>
        <authorList>
            <person name="Probst A.J."/>
            <person name="Ladd B."/>
            <person name="Jarett J.K."/>
            <person name="Geller-Mcgrath D.E."/>
            <person name="Sieber C.M."/>
            <person name="Emerson J.B."/>
            <person name="Anantharaman K."/>
            <person name="Thomas B.C."/>
            <person name="Malmstrom R."/>
            <person name="Stieglmeier M."/>
            <person name="Klingl A."/>
            <person name="Woyke T."/>
            <person name="Ryan C.M."/>
            <person name="Banfield J.F."/>
        </authorList>
    </citation>
    <scope>NUCLEOTIDE SEQUENCE [LARGE SCALE GENOMIC DNA]</scope>
    <source>
        <strain evidence="12">CG11_big_fil_rev_8_21_14_0_20_40_15</strain>
    </source>
</reference>
<dbReference type="Gene3D" id="3.30.470.20">
    <property type="entry name" value="ATP-grasp fold, B domain"/>
    <property type="match status" value="1"/>
</dbReference>
<keyword evidence="5" id="KW-0658">Purine biosynthesis</keyword>
<dbReference type="GO" id="GO:0046872">
    <property type="term" value="F:metal ion binding"/>
    <property type="evidence" value="ECO:0007669"/>
    <property type="project" value="InterPro"/>
</dbReference>
<dbReference type="PANTHER" id="PTHR43472:SF1">
    <property type="entry name" value="PHOSPHORIBOSYLAMINE--GLYCINE LIGASE, CHLOROPLASTIC"/>
    <property type="match status" value="1"/>
</dbReference>
<organism evidence="12 13">
    <name type="scientific">Candidatus Portnoybacteria bacterium CG11_big_fil_rev_8_21_14_0_20_40_15</name>
    <dbReference type="NCBI Taxonomy" id="1974817"/>
    <lineage>
        <taxon>Bacteria</taxon>
        <taxon>Candidatus Portnoyibacteriota</taxon>
    </lineage>
</organism>
<protein>
    <recommendedName>
        <fullName evidence="2">phosphoribosylamine--glycine ligase</fullName>
        <ecNumber evidence="2">6.3.4.13</ecNumber>
    </recommendedName>
    <alternativeName>
        <fullName evidence="8">Glycinamide ribonucleotide synthetase</fullName>
    </alternativeName>
    <alternativeName>
        <fullName evidence="9">Phosphoribosylglycinamide synthetase</fullName>
    </alternativeName>
</protein>
<dbReference type="Pfam" id="PF01071">
    <property type="entry name" value="GARS_A"/>
    <property type="match status" value="1"/>
</dbReference>
<dbReference type="InterPro" id="IPR011761">
    <property type="entry name" value="ATP-grasp"/>
</dbReference>
<evidence type="ECO:0000256" key="4">
    <source>
        <dbReference type="ARBA" id="ARBA00022741"/>
    </source>
</evidence>